<protein>
    <submittedName>
        <fullName evidence="1">HAD family hydrolase</fullName>
    </submittedName>
</protein>
<dbReference type="CDD" id="cd02603">
    <property type="entry name" value="HAD_sEH-N_like"/>
    <property type="match status" value="1"/>
</dbReference>
<dbReference type="NCBIfam" id="TIGR01509">
    <property type="entry name" value="HAD-SF-IA-v3"/>
    <property type="match status" value="1"/>
</dbReference>
<dbReference type="SFLD" id="SFLDG01129">
    <property type="entry name" value="C1.5:_HAD__Beta-PGM__Phosphata"/>
    <property type="match status" value="1"/>
</dbReference>
<dbReference type="InterPro" id="IPR036412">
    <property type="entry name" value="HAD-like_sf"/>
</dbReference>
<evidence type="ECO:0000313" key="2">
    <source>
        <dbReference type="Proteomes" id="UP001597319"/>
    </source>
</evidence>
<dbReference type="SUPFAM" id="SSF56784">
    <property type="entry name" value="HAD-like"/>
    <property type="match status" value="1"/>
</dbReference>
<keyword evidence="1" id="KW-0378">Hydrolase</keyword>
<reference evidence="2" key="1">
    <citation type="journal article" date="2019" name="Int. J. Syst. Evol. Microbiol.">
        <title>The Global Catalogue of Microorganisms (GCM) 10K type strain sequencing project: providing services to taxonomists for standard genome sequencing and annotation.</title>
        <authorList>
            <consortium name="The Broad Institute Genomics Platform"/>
            <consortium name="The Broad Institute Genome Sequencing Center for Infectious Disease"/>
            <person name="Wu L."/>
            <person name="Ma J."/>
        </authorList>
    </citation>
    <scope>NUCLEOTIDE SEQUENCE [LARGE SCALE GENOMIC DNA]</scope>
    <source>
        <strain evidence="2">KCTC 52274</strain>
    </source>
</reference>
<dbReference type="Proteomes" id="UP001597319">
    <property type="component" value="Unassembled WGS sequence"/>
</dbReference>
<accession>A0ABW5LA53</accession>
<proteinExistence type="predicted"/>
<comment type="caution">
    <text evidence="1">The sequence shown here is derived from an EMBL/GenBank/DDBJ whole genome shotgun (WGS) entry which is preliminary data.</text>
</comment>
<dbReference type="RefSeq" id="WP_378289804.1">
    <property type="nucleotide sequence ID" value="NZ_JBHULE010000004.1"/>
</dbReference>
<dbReference type="Pfam" id="PF00702">
    <property type="entry name" value="Hydrolase"/>
    <property type="match status" value="1"/>
</dbReference>
<gene>
    <name evidence="1" type="ORF">ACFSR1_03810</name>
</gene>
<dbReference type="InterPro" id="IPR023198">
    <property type="entry name" value="PGP-like_dom2"/>
</dbReference>
<sequence>MIRTIIFDFGDVFINLDKRATLKELSKLGIDSLDKDSEIINESYETGEISTLEFINYYRKLLPNTSEKQLIDAWNAILKDFPKHRLEFIQKLASSNTYQLILLSNTNELHINWIKEHISFYSDFKSCFDAFYLSHEIHLRKPNEDIFQFVLQTHNLKPSETLFIDDTTANTNTAKKLGIHIWNNNPITEDITDLFTIKSNLF</sequence>
<evidence type="ECO:0000313" key="1">
    <source>
        <dbReference type="EMBL" id="MFD2561783.1"/>
    </source>
</evidence>
<dbReference type="Gene3D" id="1.10.150.240">
    <property type="entry name" value="Putative phosphatase, domain 2"/>
    <property type="match status" value="1"/>
</dbReference>
<dbReference type="EMBL" id="JBHULE010000004">
    <property type="protein sequence ID" value="MFD2561783.1"/>
    <property type="molecule type" value="Genomic_DNA"/>
</dbReference>
<dbReference type="InterPro" id="IPR023214">
    <property type="entry name" value="HAD_sf"/>
</dbReference>
<name>A0ABW5LA53_9FLAO</name>
<dbReference type="SFLD" id="SFLDS00003">
    <property type="entry name" value="Haloacid_Dehalogenase"/>
    <property type="match status" value="1"/>
</dbReference>
<dbReference type="InterPro" id="IPR006439">
    <property type="entry name" value="HAD-SF_hydro_IA"/>
</dbReference>
<dbReference type="PANTHER" id="PTHR43611:SF3">
    <property type="entry name" value="FLAVIN MONONUCLEOTIDE HYDROLASE 1, CHLOROPLATIC"/>
    <property type="match status" value="1"/>
</dbReference>
<dbReference type="Gene3D" id="3.40.50.1000">
    <property type="entry name" value="HAD superfamily/HAD-like"/>
    <property type="match status" value="1"/>
</dbReference>
<dbReference type="GO" id="GO:0016787">
    <property type="term" value="F:hydrolase activity"/>
    <property type="evidence" value="ECO:0007669"/>
    <property type="project" value="UniProtKB-KW"/>
</dbReference>
<keyword evidence="2" id="KW-1185">Reference proteome</keyword>
<organism evidence="1 2">
    <name type="scientific">Aquimarina rubra</name>
    <dbReference type="NCBI Taxonomy" id="1920033"/>
    <lineage>
        <taxon>Bacteria</taxon>
        <taxon>Pseudomonadati</taxon>
        <taxon>Bacteroidota</taxon>
        <taxon>Flavobacteriia</taxon>
        <taxon>Flavobacteriales</taxon>
        <taxon>Flavobacteriaceae</taxon>
        <taxon>Aquimarina</taxon>
    </lineage>
</organism>
<dbReference type="PANTHER" id="PTHR43611">
    <property type="entry name" value="ALPHA-D-GLUCOSE 1-PHOSPHATE PHOSPHATASE"/>
    <property type="match status" value="1"/>
</dbReference>